<reference evidence="10" key="1">
    <citation type="journal article" date="2019" name="Int. J. Syst. Evol. Microbiol.">
        <title>The Global Catalogue of Microorganisms (GCM) 10K type strain sequencing project: providing services to taxonomists for standard genome sequencing and annotation.</title>
        <authorList>
            <consortium name="The Broad Institute Genomics Platform"/>
            <consortium name="The Broad Institute Genome Sequencing Center for Infectious Disease"/>
            <person name="Wu L."/>
            <person name="Ma J."/>
        </authorList>
    </citation>
    <scope>NUCLEOTIDE SEQUENCE [LARGE SCALE GENOMIC DNA]</scope>
    <source>
        <strain evidence="10">JCM 17923</strain>
    </source>
</reference>
<keyword evidence="6" id="KW-0472">Membrane</keyword>
<dbReference type="EMBL" id="BAABGZ010000002">
    <property type="protein sequence ID" value="GAA4346060.1"/>
    <property type="molecule type" value="Genomic_DNA"/>
</dbReference>
<evidence type="ECO:0000256" key="5">
    <source>
        <dbReference type="ARBA" id="ARBA00022692"/>
    </source>
</evidence>
<evidence type="ECO:0000256" key="4">
    <source>
        <dbReference type="ARBA" id="ARBA00022452"/>
    </source>
</evidence>
<evidence type="ECO:0000313" key="9">
    <source>
        <dbReference type="EMBL" id="GAA4346060.1"/>
    </source>
</evidence>
<dbReference type="PANTHER" id="PTHR30026:SF20">
    <property type="entry name" value="OUTER MEMBRANE PROTEIN TOLC"/>
    <property type="match status" value="1"/>
</dbReference>
<evidence type="ECO:0000256" key="7">
    <source>
        <dbReference type="ARBA" id="ARBA00023237"/>
    </source>
</evidence>
<keyword evidence="5" id="KW-0812">Transmembrane</keyword>
<dbReference type="InterPro" id="IPR051906">
    <property type="entry name" value="TolC-like"/>
</dbReference>
<comment type="subcellular location">
    <subcellularLocation>
        <location evidence="1">Cell outer membrane</location>
    </subcellularLocation>
</comment>
<evidence type="ECO:0000256" key="3">
    <source>
        <dbReference type="ARBA" id="ARBA00022448"/>
    </source>
</evidence>
<feature type="chain" id="PRO_5046656925" description="TolC family protein" evidence="8">
    <location>
        <begin position="20"/>
        <end position="246"/>
    </location>
</feature>
<dbReference type="Pfam" id="PF02321">
    <property type="entry name" value="OEP"/>
    <property type="match status" value="1"/>
</dbReference>
<dbReference type="Proteomes" id="UP001501153">
    <property type="component" value="Unassembled WGS sequence"/>
</dbReference>
<evidence type="ECO:0000256" key="6">
    <source>
        <dbReference type="ARBA" id="ARBA00023136"/>
    </source>
</evidence>
<evidence type="ECO:0008006" key="11">
    <source>
        <dbReference type="Google" id="ProtNLM"/>
    </source>
</evidence>
<evidence type="ECO:0000256" key="2">
    <source>
        <dbReference type="ARBA" id="ARBA00007613"/>
    </source>
</evidence>
<dbReference type="PANTHER" id="PTHR30026">
    <property type="entry name" value="OUTER MEMBRANE PROTEIN TOLC"/>
    <property type="match status" value="1"/>
</dbReference>
<feature type="signal peptide" evidence="8">
    <location>
        <begin position="1"/>
        <end position="19"/>
    </location>
</feature>
<dbReference type="SUPFAM" id="SSF56954">
    <property type="entry name" value="Outer membrane efflux proteins (OEP)"/>
    <property type="match status" value="1"/>
</dbReference>
<comment type="similarity">
    <text evidence="2">Belongs to the outer membrane factor (OMF) (TC 1.B.17) family.</text>
</comment>
<dbReference type="InterPro" id="IPR003423">
    <property type="entry name" value="OMP_efflux"/>
</dbReference>
<organism evidence="9 10">
    <name type="scientific">Hymenobacter saemangeumensis</name>
    <dbReference type="NCBI Taxonomy" id="1084522"/>
    <lineage>
        <taxon>Bacteria</taxon>
        <taxon>Pseudomonadati</taxon>
        <taxon>Bacteroidota</taxon>
        <taxon>Cytophagia</taxon>
        <taxon>Cytophagales</taxon>
        <taxon>Hymenobacteraceae</taxon>
        <taxon>Hymenobacter</taxon>
    </lineage>
</organism>
<keyword evidence="4" id="KW-1134">Transmembrane beta strand</keyword>
<sequence length="246" mass="26979">MCSKTLLIGLLLALHVTRAAGQAAGDAWQSVFFDSPTRALPLLTAAALKHSGELQALEINKALSEEDIKLAKRSLLNNVAVGAGYNYGNQLSFGIRDPGDPNQFTSFSMGRYSVGATLSLPVGQVVNRSTLIHKEELNYQRSEALRREQENRLRQQIIPMYQNVLLARKVMQLQQEAYVNAQTANQLAEKQFKQGQLTLQEFSNAGSQLTAAAIAQELARSQYDTAFLLLEEVVGAKISTLMTPSP</sequence>
<name>A0ABP8HWC8_9BACT</name>
<keyword evidence="8" id="KW-0732">Signal</keyword>
<keyword evidence="3" id="KW-0813">Transport</keyword>
<dbReference type="Gene3D" id="1.20.1600.10">
    <property type="entry name" value="Outer membrane efflux proteins (OEP)"/>
    <property type="match status" value="1"/>
</dbReference>
<evidence type="ECO:0000256" key="1">
    <source>
        <dbReference type="ARBA" id="ARBA00004442"/>
    </source>
</evidence>
<protein>
    <recommendedName>
        <fullName evidence="11">TolC family protein</fullName>
    </recommendedName>
</protein>
<evidence type="ECO:0000313" key="10">
    <source>
        <dbReference type="Proteomes" id="UP001501153"/>
    </source>
</evidence>
<proteinExistence type="inferred from homology"/>
<dbReference type="RefSeq" id="WP_345232652.1">
    <property type="nucleotide sequence ID" value="NZ_BAABGZ010000002.1"/>
</dbReference>
<accession>A0ABP8HWC8</accession>
<keyword evidence="10" id="KW-1185">Reference proteome</keyword>
<keyword evidence="7" id="KW-0998">Cell outer membrane</keyword>
<comment type="caution">
    <text evidence="9">The sequence shown here is derived from an EMBL/GenBank/DDBJ whole genome shotgun (WGS) entry which is preliminary data.</text>
</comment>
<gene>
    <name evidence="9" type="ORF">GCM10023185_00230</name>
</gene>
<evidence type="ECO:0000256" key="8">
    <source>
        <dbReference type="SAM" id="SignalP"/>
    </source>
</evidence>